<dbReference type="InterPro" id="IPR003593">
    <property type="entry name" value="AAA+_ATPase"/>
</dbReference>
<evidence type="ECO:0000256" key="2">
    <source>
        <dbReference type="ARBA" id="ARBA00022448"/>
    </source>
</evidence>
<evidence type="ECO:0000259" key="12">
    <source>
        <dbReference type="PROSITE" id="PS50929"/>
    </source>
</evidence>
<dbReference type="InterPro" id="IPR005074">
    <property type="entry name" value="Peptidase_C39"/>
</dbReference>
<dbReference type="GO" id="GO:0005524">
    <property type="term" value="F:ATP binding"/>
    <property type="evidence" value="ECO:0007669"/>
    <property type="project" value="UniProtKB-KW"/>
</dbReference>
<feature type="domain" description="ABC transmembrane type-1" evidence="12">
    <location>
        <begin position="172"/>
        <end position="450"/>
    </location>
</feature>
<dbReference type="KEGG" id="izh:FEM41_00675"/>
<evidence type="ECO:0000256" key="10">
    <source>
        <dbReference type="SAM" id="Phobius"/>
    </source>
</evidence>
<keyword evidence="4 10" id="KW-0812">Transmembrane</keyword>
<keyword evidence="9 10" id="KW-0472">Membrane</keyword>
<dbReference type="InterPro" id="IPR003439">
    <property type="entry name" value="ABC_transporter-like_ATP-bd"/>
</dbReference>
<evidence type="ECO:0000256" key="9">
    <source>
        <dbReference type="ARBA" id="ARBA00023136"/>
    </source>
</evidence>
<evidence type="ECO:0000313" key="14">
    <source>
        <dbReference type="EMBL" id="QCT18263.1"/>
    </source>
</evidence>
<dbReference type="PANTHER" id="PTHR43394:SF1">
    <property type="entry name" value="ATP-BINDING CASSETTE SUB-FAMILY B MEMBER 10, MITOCHONDRIAL"/>
    <property type="match status" value="1"/>
</dbReference>
<feature type="transmembrane region" description="Helical" evidence="10">
    <location>
        <begin position="169"/>
        <end position="194"/>
    </location>
</feature>
<keyword evidence="7" id="KW-0067">ATP-binding</keyword>
<dbReference type="Pfam" id="PF00005">
    <property type="entry name" value="ABC_tran"/>
    <property type="match status" value="1"/>
</dbReference>
<evidence type="ECO:0000256" key="3">
    <source>
        <dbReference type="ARBA" id="ARBA00022475"/>
    </source>
</evidence>
<accession>A0A4P8YEM6</accession>
<dbReference type="FunFam" id="3.40.50.300:FF:000299">
    <property type="entry name" value="ABC transporter ATP-binding protein/permease"/>
    <property type="match status" value="1"/>
</dbReference>
<evidence type="ECO:0000256" key="8">
    <source>
        <dbReference type="ARBA" id="ARBA00022989"/>
    </source>
</evidence>
<dbReference type="Gene3D" id="3.40.50.300">
    <property type="entry name" value="P-loop containing nucleotide triphosphate hydrolases"/>
    <property type="match status" value="1"/>
</dbReference>
<comment type="subcellular location">
    <subcellularLocation>
        <location evidence="1">Cell membrane</location>
        <topology evidence="1">Multi-pass membrane protein</topology>
    </subcellularLocation>
</comment>
<dbReference type="EMBL" id="CP040428">
    <property type="protein sequence ID" value="QCT18263.1"/>
    <property type="molecule type" value="Genomic_DNA"/>
</dbReference>
<dbReference type="GO" id="GO:0005886">
    <property type="term" value="C:plasma membrane"/>
    <property type="evidence" value="ECO:0007669"/>
    <property type="project" value="UniProtKB-SubCell"/>
</dbReference>
<dbReference type="SMART" id="SM00382">
    <property type="entry name" value="AAA"/>
    <property type="match status" value="1"/>
</dbReference>
<feature type="transmembrane region" description="Helical" evidence="10">
    <location>
        <begin position="306"/>
        <end position="325"/>
    </location>
</feature>
<dbReference type="PANTHER" id="PTHR43394">
    <property type="entry name" value="ATP-DEPENDENT PERMEASE MDL1, MITOCHONDRIAL"/>
    <property type="match status" value="1"/>
</dbReference>
<feature type="domain" description="Peptidase C39" evidence="13">
    <location>
        <begin position="22"/>
        <end position="133"/>
    </location>
</feature>
<organism evidence="14 15">
    <name type="scientific">Jejubacter calystegiae</name>
    <dbReference type="NCBI Taxonomy" id="2579935"/>
    <lineage>
        <taxon>Bacteria</taxon>
        <taxon>Pseudomonadati</taxon>
        <taxon>Pseudomonadota</taxon>
        <taxon>Gammaproteobacteria</taxon>
        <taxon>Enterobacterales</taxon>
        <taxon>Enterobacteriaceae</taxon>
        <taxon>Jejubacter</taxon>
    </lineage>
</organism>
<keyword evidence="3" id="KW-1003">Cell membrane</keyword>
<dbReference type="InterPro" id="IPR011527">
    <property type="entry name" value="ABC1_TM_dom"/>
</dbReference>
<dbReference type="SUPFAM" id="SSF90123">
    <property type="entry name" value="ABC transporter transmembrane region"/>
    <property type="match status" value="1"/>
</dbReference>
<reference evidence="14 15" key="1">
    <citation type="submission" date="2019-05" db="EMBL/GenBank/DDBJ databases">
        <title>Complete genome sequence of Izhakiella calystegiae KSNA2, an endophyte isolated from beach morning glory (Calystegia soldanella).</title>
        <authorList>
            <person name="Jiang L."/>
            <person name="Jeong J.C."/>
            <person name="Kim C.Y."/>
            <person name="Kim D.H."/>
            <person name="Kim S.W."/>
            <person name="Lee j."/>
        </authorList>
    </citation>
    <scope>NUCLEOTIDE SEQUENCE [LARGE SCALE GENOMIC DNA]</scope>
    <source>
        <strain evidence="14 15">KSNA2</strain>
    </source>
</reference>
<dbReference type="Proteomes" id="UP000302163">
    <property type="component" value="Chromosome"/>
</dbReference>
<dbReference type="OrthoDB" id="9787557at2"/>
<keyword evidence="15" id="KW-1185">Reference proteome</keyword>
<dbReference type="Pfam" id="PF00664">
    <property type="entry name" value="ABC_membrane"/>
    <property type="match status" value="1"/>
</dbReference>
<protein>
    <submittedName>
        <fullName evidence="14">Type I secretion system permease/ATPase</fullName>
    </submittedName>
</protein>
<keyword evidence="2" id="KW-0813">Transport</keyword>
<dbReference type="GO" id="GO:0006508">
    <property type="term" value="P:proteolysis"/>
    <property type="evidence" value="ECO:0007669"/>
    <property type="project" value="InterPro"/>
</dbReference>
<dbReference type="InterPro" id="IPR027417">
    <property type="entry name" value="P-loop_NTPase"/>
</dbReference>
<dbReference type="CDD" id="cd18587">
    <property type="entry name" value="ABC_6TM_LapB_like"/>
    <property type="match status" value="1"/>
</dbReference>
<dbReference type="PROSITE" id="PS50990">
    <property type="entry name" value="PEPTIDASE_C39"/>
    <property type="match status" value="1"/>
</dbReference>
<dbReference type="GO" id="GO:0016887">
    <property type="term" value="F:ATP hydrolysis activity"/>
    <property type="evidence" value="ECO:0007669"/>
    <property type="project" value="InterPro"/>
</dbReference>
<feature type="domain" description="ABC transporter" evidence="11">
    <location>
        <begin position="484"/>
        <end position="720"/>
    </location>
</feature>
<dbReference type="SUPFAM" id="SSF52540">
    <property type="entry name" value="P-loop containing nucleoside triphosphate hydrolases"/>
    <property type="match status" value="1"/>
</dbReference>
<feature type="transmembrane region" description="Helical" evidence="10">
    <location>
        <begin position="391"/>
        <end position="415"/>
    </location>
</feature>
<dbReference type="PROSITE" id="PS50893">
    <property type="entry name" value="ABC_TRANSPORTER_2"/>
    <property type="match status" value="1"/>
</dbReference>
<gene>
    <name evidence="14" type="ORF">FEM41_00675</name>
</gene>
<dbReference type="AlphaFoldDB" id="A0A4P8YEM6"/>
<evidence type="ECO:0000256" key="4">
    <source>
        <dbReference type="ARBA" id="ARBA00022692"/>
    </source>
</evidence>
<keyword evidence="6" id="KW-0378">Hydrolase</keyword>
<evidence type="ECO:0000259" key="11">
    <source>
        <dbReference type="PROSITE" id="PS50893"/>
    </source>
</evidence>
<dbReference type="InterPro" id="IPR017871">
    <property type="entry name" value="ABC_transporter-like_CS"/>
</dbReference>
<keyword evidence="8 10" id="KW-1133">Transmembrane helix</keyword>
<dbReference type="Gene3D" id="3.90.70.10">
    <property type="entry name" value="Cysteine proteinases"/>
    <property type="match status" value="1"/>
</dbReference>
<dbReference type="InterPro" id="IPR017750">
    <property type="entry name" value="ATPase_T1SS"/>
</dbReference>
<dbReference type="Gene3D" id="1.20.1560.10">
    <property type="entry name" value="ABC transporter type 1, transmembrane domain"/>
    <property type="match status" value="1"/>
</dbReference>
<dbReference type="NCBIfam" id="TIGR03375">
    <property type="entry name" value="type_I_sec_LssB"/>
    <property type="match status" value="1"/>
</dbReference>
<dbReference type="GO" id="GO:0015421">
    <property type="term" value="F:ABC-type oligopeptide transporter activity"/>
    <property type="evidence" value="ECO:0007669"/>
    <property type="project" value="TreeGrafter"/>
</dbReference>
<evidence type="ECO:0000256" key="7">
    <source>
        <dbReference type="ARBA" id="ARBA00022840"/>
    </source>
</evidence>
<dbReference type="RefSeq" id="WP_138093345.1">
    <property type="nucleotide sequence ID" value="NZ_CP040428.1"/>
</dbReference>
<name>A0A4P8YEM6_9ENTR</name>
<evidence type="ECO:0000259" key="13">
    <source>
        <dbReference type="PROSITE" id="PS50990"/>
    </source>
</evidence>
<dbReference type="GO" id="GO:0008233">
    <property type="term" value="F:peptidase activity"/>
    <property type="evidence" value="ECO:0007669"/>
    <property type="project" value="InterPro"/>
</dbReference>
<dbReference type="InterPro" id="IPR039421">
    <property type="entry name" value="Type_1_exporter"/>
</dbReference>
<evidence type="ECO:0000256" key="5">
    <source>
        <dbReference type="ARBA" id="ARBA00022741"/>
    </source>
</evidence>
<dbReference type="PROSITE" id="PS00211">
    <property type="entry name" value="ABC_TRANSPORTER_1"/>
    <property type="match status" value="1"/>
</dbReference>
<feature type="transmembrane region" description="Helical" evidence="10">
    <location>
        <begin position="206"/>
        <end position="226"/>
    </location>
</feature>
<keyword evidence="5" id="KW-0547">Nucleotide-binding</keyword>
<dbReference type="PROSITE" id="PS50929">
    <property type="entry name" value="ABC_TM1F"/>
    <property type="match status" value="1"/>
</dbReference>
<evidence type="ECO:0000256" key="1">
    <source>
        <dbReference type="ARBA" id="ARBA00004651"/>
    </source>
</evidence>
<dbReference type="InterPro" id="IPR036640">
    <property type="entry name" value="ABC1_TM_sf"/>
</dbReference>
<evidence type="ECO:0000256" key="6">
    <source>
        <dbReference type="ARBA" id="ARBA00022801"/>
    </source>
</evidence>
<proteinExistence type="predicted"/>
<feature type="transmembrane region" description="Helical" evidence="10">
    <location>
        <begin position="278"/>
        <end position="300"/>
    </location>
</feature>
<sequence>MSDILPAPHVETPTAQDIADWQRVIAQVARHYRITYSAGSLQAAANWQSEQPLAQVLKNLGRQAGLQARILNEEIGQISRWQLPLAVQLRDGQIGVILSFDGEDQVAVSLTRDEELINRYPLQDLLSEICLVVALRPSAQARDPRASRYLEAFRPDWLRKLAIQKLRPYGHVMLASLFINLLSMAGIIFSMQVYDRVIPAQSYPTLYVLAFGVLIAVLFAFALRLMRGHITDILGKQADIRISDRVFGHALRLRNSAVPRSTGSFISQLRELEQIREMVTSSTVSAVVDLPFFLLFLVVLCVIAPQLAWIAPLAAILMLAPGLMLQKKLAHLARQNVQESTLRNAVLVESIQGLEDIKLMQAENRFLQQWNGYIQITAQSGVRTRKLTQGLIAWGMSVQGMVYAGVVMLGAPLVIDGDITTGAVVAASQLSARMVAPMTALCGVLARWQQARAAKAGLDSIMSLPVENGPDEQRIASPVLHGNYRFSNALFRYHQDDPQVPLRVAKLEIEAGERIAVLGRNGAGKSTLLQALAGGIPLMEGELTLDNLSLGHIDMADVRRNVGLLTQNARLFHGTLRENLTLGAPNARDDEVFAALEVCGGADFIRRLPLGLDHLVMEGGSGLSGGQRQAILLARMLLRDPNIVLLDEPTAALDEHTERDFLQRLERWLGGRTLVVATHRTAVMALVDRVLVLKEGQLVMDMPKEQVLNRAAAPAGGDNEKQSA</sequence>
<evidence type="ECO:0000313" key="15">
    <source>
        <dbReference type="Proteomes" id="UP000302163"/>
    </source>
</evidence>